<accession>A0A3Q9I9G4</accession>
<gene>
    <name evidence="1" type="ORF">EI981_16860</name>
</gene>
<dbReference type="KEGG" id="plut:EI981_16860"/>
<dbReference type="EMBL" id="CP034346">
    <property type="protein sequence ID" value="AZS15941.1"/>
    <property type="molecule type" value="Genomic_DNA"/>
</dbReference>
<dbReference type="OrthoDB" id="2598107at2"/>
<dbReference type="Proteomes" id="UP000270678">
    <property type="component" value="Chromosome"/>
</dbReference>
<evidence type="ECO:0000313" key="1">
    <source>
        <dbReference type="EMBL" id="AZS15941.1"/>
    </source>
</evidence>
<reference evidence="2" key="1">
    <citation type="submission" date="2018-12" db="EMBL/GenBank/DDBJ databases">
        <title>Complete genome sequence of Paenibacillus sp. MBLB1234.</title>
        <authorList>
            <person name="Nam Y.-D."/>
            <person name="Kang J."/>
            <person name="Chung W.-H."/>
            <person name="Park Y.S."/>
        </authorList>
    </citation>
    <scope>NUCLEOTIDE SEQUENCE [LARGE SCALE GENOMIC DNA]</scope>
    <source>
        <strain evidence="2">MBLB1234</strain>
    </source>
</reference>
<dbReference type="AlphaFoldDB" id="A0A3Q9I9G4"/>
<evidence type="ECO:0000313" key="2">
    <source>
        <dbReference type="Proteomes" id="UP000270678"/>
    </source>
</evidence>
<sequence>MIILKYRVNTALKEQTIQVSKKIIKALESSFVKSGTVVANDKKNENNSMYYVTTLELQTKHEIIDVDMAKEILKTLCNKYAWGFSSVHAGKFNASINSVDINIHFIHAEHDNKQKTLNCSFYINSVSKIDATNKVKTIIKHVSLSFNLLGVSEYFKIDGCFIVDVEIPLRINSLDVIRDVLTRFFSDWRLTGLEAFSEGCVLDDNITSLSVWFKEAKL</sequence>
<organism evidence="1 2">
    <name type="scientific">Paenibacillus lutimineralis</name>
    <dbReference type="NCBI Taxonomy" id="2707005"/>
    <lineage>
        <taxon>Bacteria</taxon>
        <taxon>Bacillati</taxon>
        <taxon>Bacillota</taxon>
        <taxon>Bacilli</taxon>
        <taxon>Bacillales</taxon>
        <taxon>Paenibacillaceae</taxon>
        <taxon>Paenibacillus</taxon>
    </lineage>
</organism>
<name>A0A3Q9I9G4_9BACL</name>
<proteinExistence type="predicted"/>
<keyword evidence="2" id="KW-1185">Reference proteome</keyword>
<protein>
    <submittedName>
        <fullName evidence="1">Uncharacterized protein</fullName>
    </submittedName>
</protein>